<evidence type="ECO:0000259" key="8">
    <source>
        <dbReference type="PROSITE" id="PS50011"/>
    </source>
</evidence>
<dbReference type="SUPFAM" id="SSF56112">
    <property type="entry name" value="Protein kinase-like (PK-like)"/>
    <property type="match status" value="1"/>
</dbReference>
<organism evidence="9 10">
    <name type="scientific">Streptomyces violaceoruber</name>
    <dbReference type="NCBI Taxonomy" id="1935"/>
    <lineage>
        <taxon>Bacteria</taxon>
        <taxon>Bacillati</taxon>
        <taxon>Actinomycetota</taxon>
        <taxon>Actinomycetes</taxon>
        <taxon>Kitasatosporales</taxon>
        <taxon>Streptomycetaceae</taxon>
        <taxon>Streptomyces</taxon>
        <taxon>Streptomyces violaceoruber group</taxon>
    </lineage>
</organism>
<sequence>MARIDHPGVVSLYDSGLHGDVPYFVMQLVDGVDLATLVEAGALTPGVACAVGLGVARALAAAHEAGVLHRDVKPTNVGITRQGSVVLHDFGLARLAGESAITRTGVTMGTPQFMAPEVIMGAAPGPTADLYGLGVCLHFMLTGNLPFGPAAEVGAVVDSALGAGIRPLSTGLFPFTPVNLALLVDRLCAREASARPRTAAEAVRLLEPFGGDDGQAALAELVAASVRNTAILQACETPAGTRETPPESGPEYEWDEHALPGPRVPRRDVFRPLTLSTTTRRLVLSSMTPQNAVSRQREAVNLVLRGELQEAAEMLSSITQVCLSSLGPDHPTTLAAQFWQAVCLARLGAGPKALELFSSVNRHTDQRGNDSDE</sequence>
<evidence type="ECO:0000256" key="7">
    <source>
        <dbReference type="SAM" id="MobiDB-lite"/>
    </source>
</evidence>
<dbReference type="SMART" id="SM00220">
    <property type="entry name" value="S_TKc"/>
    <property type="match status" value="1"/>
</dbReference>
<dbReference type="OrthoDB" id="9801841at2"/>
<dbReference type="KEGG" id="svu:B1H20_04485"/>
<dbReference type="SUPFAM" id="SSF48452">
    <property type="entry name" value="TPR-like"/>
    <property type="match status" value="1"/>
</dbReference>
<accession>A0A1V0U669</accession>
<dbReference type="Gene3D" id="1.10.510.10">
    <property type="entry name" value="Transferase(Phosphotransferase) domain 1"/>
    <property type="match status" value="1"/>
</dbReference>
<evidence type="ECO:0000256" key="3">
    <source>
        <dbReference type="ARBA" id="ARBA00022679"/>
    </source>
</evidence>
<reference evidence="9 10" key="1">
    <citation type="submission" date="2017-03" db="EMBL/GenBank/DDBJ databases">
        <title>Complete Genome Sequence of a natural compounds producer, Streptomyces violaceus S21.</title>
        <authorList>
            <person name="Zhong C."/>
            <person name="Zhao Z."/>
            <person name="Fu J."/>
            <person name="Zong G."/>
            <person name="Qin R."/>
            <person name="Cao G."/>
        </authorList>
    </citation>
    <scope>NUCLEOTIDE SEQUENCE [LARGE SCALE GENOMIC DNA]</scope>
    <source>
        <strain evidence="9 10">S21</strain>
    </source>
</reference>
<dbReference type="STRING" id="1935.B1H20_04485"/>
<dbReference type="CDD" id="cd14014">
    <property type="entry name" value="STKc_PknB_like"/>
    <property type="match status" value="1"/>
</dbReference>
<dbReference type="InterPro" id="IPR000719">
    <property type="entry name" value="Prot_kinase_dom"/>
</dbReference>
<keyword evidence="3" id="KW-0808">Transferase</keyword>
<protein>
    <recommendedName>
        <fullName evidence="1">non-specific serine/threonine protein kinase</fullName>
        <ecNumber evidence="1">2.7.11.1</ecNumber>
    </recommendedName>
</protein>
<evidence type="ECO:0000313" key="9">
    <source>
        <dbReference type="EMBL" id="ARF60735.1"/>
    </source>
</evidence>
<dbReference type="EMBL" id="CP020570">
    <property type="protein sequence ID" value="ARF60735.1"/>
    <property type="molecule type" value="Genomic_DNA"/>
</dbReference>
<dbReference type="Gene3D" id="1.25.40.10">
    <property type="entry name" value="Tetratricopeptide repeat domain"/>
    <property type="match status" value="1"/>
</dbReference>
<proteinExistence type="predicted"/>
<name>A0A1V0U669_STRVN</name>
<dbReference type="EC" id="2.7.11.1" evidence="1"/>
<dbReference type="GO" id="GO:0005524">
    <property type="term" value="F:ATP binding"/>
    <property type="evidence" value="ECO:0007669"/>
    <property type="project" value="UniProtKB-KW"/>
</dbReference>
<evidence type="ECO:0000256" key="6">
    <source>
        <dbReference type="ARBA" id="ARBA00022840"/>
    </source>
</evidence>
<evidence type="ECO:0000313" key="10">
    <source>
        <dbReference type="Proteomes" id="UP000192445"/>
    </source>
</evidence>
<evidence type="ECO:0000256" key="5">
    <source>
        <dbReference type="ARBA" id="ARBA00022777"/>
    </source>
</evidence>
<keyword evidence="2" id="KW-0723">Serine/threonine-protein kinase</keyword>
<feature type="domain" description="Protein kinase" evidence="8">
    <location>
        <begin position="1"/>
        <end position="210"/>
    </location>
</feature>
<gene>
    <name evidence="9" type="ORF">B1H20_04485</name>
</gene>
<dbReference type="InterPro" id="IPR011990">
    <property type="entry name" value="TPR-like_helical_dom_sf"/>
</dbReference>
<dbReference type="PROSITE" id="PS50011">
    <property type="entry name" value="PROTEIN_KINASE_DOM"/>
    <property type="match status" value="1"/>
</dbReference>
<dbReference type="GO" id="GO:0004674">
    <property type="term" value="F:protein serine/threonine kinase activity"/>
    <property type="evidence" value="ECO:0007669"/>
    <property type="project" value="UniProtKB-KW"/>
</dbReference>
<dbReference type="PANTHER" id="PTHR43289">
    <property type="entry name" value="MITOGEN-ACTIVATED PROTEIN KINASE KINASE KINASE 20-RELATED"/>
    <property type="match status" value="1"/>
</dbReference>
<evidence type="ECO:0000256" key="4">
    <source>
        <dbReference type="ARBA" id="ARBA00022741"/>
    </source>
</evidence>
<feature type="region of interest" description="Disordered" evidence="7">
    <location>
        <begin position="236"/>
        <end position="265"/>
    </location>
</feature>
<dbReference type="AlphaFoldDB" id="A0A1V0U669"/>
<dbReference type="Proteomes" id="UP000192445">
    <property type="component" value="Chromosome"/>
</dbReference>
<keyword evidence="5" id="KW-0418">Kinase</keyword>
<dbReference type="Pfam" id="PF00069">
    <property type="entry name" value="Pkinase"/>
    <property type="match status" value="1"/>
</dbReference>
<keyword evidence="6" id="KW-0067">ATP-binding</keyword>
<dbReference type="RefSeq" id="WP_083192134.1">
    <property type="nucleotide sequence ID" value="NZ_CP020570.1"/>
</dbReference>
<evidence type="ECO:0000256" key="2">
    <source>
        <dbReference type="ARBA" id="ARBA00022527"/>
    </source>
</evidence>
<evidence type="ECO:0000256" key="1">
    <source>
        <dbReference type="ARBA" id="ARBA00012513"/>
    </source>
</evidence>
<keyword evidence="4" id="KW-0547">Nucleotide-binding</keyword>
<dbReference type="InterPro" id="IPR011009">
    <property type="entry name" value="Kinase-like_dom_sf"/>
</dbReference>
<dbReference type="PANTHER" id="PTHR43289:SF6">
    <property type="entry name" value="SERINE_THREONINE-PROTEIN KINASE NEKL-3"/>
    <property type="match status" value="1"/>
</dbReference>